<feature type="transmembrane region" description="Helical" evidence="1">
    <location>
        <begin position="88"/>
        <end position="109"/>
    </location>
</feature>
<dbReference type="KEGG" id="cnk:EG343_11990"/>
<name>A0AAD0YL85_CHRNA</name>
<proteinExistence type="predicted"/>
<organism evidence="2 3">
    <name type="scientific">Chryseobacterium nakagawai</name>
    <dbReference type="NCBI Taxonomy" id="1241982"/>
    <lineage>
        <taxon>Bacteria</taxon>
        <taxon>Pseudomonadati</taxon>
        <taxon>Bacteroidota</taxon>
        <taxon>Flavobacteriia</taxon>
        <taxon>Flavobacteriales</taxon>
        <taxon>Weeksellaceae</taxon>
        <taxon>Chryseobacterium group</taxon>
        <taxon>Chryseobacterium</taxon>
    </lineage>
</organism>
<evidence type="ECO:0000313" key="2">
    <source>
        <dbReference type="EMBL" id="AZA91305.1"/>
    </source>
</evidence>
<evidence type="ECO:0000313" key="3">
    <source>
        <dbReference type="Proteomes" id="UP000278288"/>
    </source>
</evidence>
<keyword evidence="3" id="KW-1185">Reference proteome</keyword>
<dbReference type="Proteomes" id="UP000278288">
    <property type="component" value="Chromosome"/>
</dbReference>
<keyword evidence="1" id="KW-0472">Membrane</keyword>
<feature type="transmembrane region" description="Helical" evidence="1">
    <location>
        <begin position="115"/>
        <end position="139"/>
    </location>
</feature>
<dbReference type="RefSeq" id="WP_123858001.1">
    <property type="nucleotide sequence ID" value="NZ_CP033923.1"/>
</dbReference>
<sequence length="242" mass="28871">MNTLQENKITDYLVSQNLSLDIQIEIKDHMIHQIMDLQLEENLSFEDAFSRVKESWKGEFVTTNYWMFFREPIPIIAKKVIREKYNRLLKKSFLIGLLFLGVNILLIYLANTANIYSILFKGLNGMFLLALATVWVLNFKIRQYMKPDFKYKGKCLYTMYQQNMGLMFLCALSMLQMIMRDGHYAYQFFREQDYTANFMMMITLLIPFLLQTGVIFTLLNFYEHKKNLLKMHDFLTPTTDRQ</sequence>
<dbReference type="EMBL" id="CP033923">
    <property type="protein sequence ID" value="AZA91305.1"/>
    <property type="molecule type" value="Genomic_DNA"/>
</dbReference>
<feature type="transmembrane region" description="Helical" evidence="1">
    <location>
        <begin position="198"/>
        <end position="222"/>
    </location>
</feature>
<feature type="transmembrane region" description="Helical" evidence="1">
    <location>
        <begin position="160"/>
        <end position="178"/>
    </location>
</feature>
<protein>
    <submittedName>
        <fullName evidence="2">Uncharacterized protein</fullName>
    </submittedName>
</protein>
<reference evidence="2 3" key="1">
    <citation type="submission" date="2018-11" db="EMBL/GenBank/DDBJ databases">
        <title>Proposal to divide the Flavobacteriaceae and reorganize its genera based on Amino Acid Identity values calculated from whole genome sequences.</title>
        <authorList>
            <person name="Nicholson A.C."/>
            <person name="Gulvik C.A."/>
            <person name="Whitney A.M."/>
            <person name="Humrighouse B.W."/>
            <person name="Bell M."/>
            <person name="Holmes B."/>
            <person name="Steigerwalt A.G."/>
            <person name="Villarma A."/>
            <person name="Sheth M."/>
            <person name="Batra D."/>
            <person name="Pryor J."/>
            <person name="Bernardet J.-F."/>
            <person name="Hugo C."/>
            <person name="Kampfer P."/>
            <person name="Newman J."/>
            <person name="McQuiston J.R."/>
        </authorList>
    </citation>
    <scope>NUCLEOTIDE SEQUENCE [LARGE SCALE GENOMIC DNA]</scope>
    <source>
        <strain evidence="2 3">G0041</strain>
    </source>
</reference>
<gene>
    <name evidence="2" type="ORF">EG343_11990</name>
</gene>
<evidence type="ECO:0000256" key="1">
    <source>
        <dbReference type="SAM" id="Phobius"/>
    </source>
</evidence>
<keyword evidence="1" id="KW-0812">Transmembrane</keyword>
<dbReference type="AlphaFoldDB" id="A0AAD0YL85"/>
<keyword evidence="1" id="KW-1133">Transmembrane helix</keyword>
<accession>A0AAD0YL85</accession>